<sequence>MASISRAETLRTFFAKSEAAGSKAPQTLRPLMNYDASAANAGVDALFICMSVKDHCDRDSLVTFAPSIPVVADPAAKHAIDGWHHFDRVVEMRAFSDETGSSWRNTHPGYPLPSWLTVMRLPPASHLQHCIATLWSHKDDDGENEGKGDATQHDAIVYSPHGYDTAKPTLSNFANSTPRLRVLGMLHALKDSYAMGINLAPGVDNGLAMQRLLDARH</sequence>
<dbReference type="Proteomes" id="UP001295740">
    <property type="component" value="Unassembled WGS sequence"/>
</dbReference>
<reference evidence="1" key="1">
    <citation type="submission" date="2023-10" db="EMBL/GenBank/DDBJ databases">
        <authorList>
            <person name="Hackl T."/>
        </authorList>
    </citation>
    <scope>NUCLEOTIDE SEQUENCE</scope>
</reference>
<accession>A0AAI8VHQ2</accession>
<proteinExistence type="predicted"/>
<organism evidence="1 2">
    <name type="scientific">Anthostomella pinea</name>
    <dbReference type="NCBI Taxonomy" id="933095"/>
    <lineage>
        <taxon>Eukaryota</taxon>
        <taxon>Fungi</taxon>
        <taxon>Dikarya</taxon>
        <taxon>Ascomycota</taxon>
        <taxon>Pezizomycotina</taxon>
        <taxon>Sordariomycetes</taxon>
        <taxon>Xylariomycetidae</taxon>
        <taxon>Xylariales</taxon>
        <taxon>Xylariaceae</taxon>
        <taxon>Anthostomella</taxon>
    </lineage>
</organism>
<name>A0AAI8VHQ2_9PEZI</name>
<protein>
    <submittedName>
        <fullName evidence="1">Uu.00g125140.m01.CDS01</fullName>
    </submittedName>
</protein>
<gene>
    <name evidence="1" type="ORF">KHLLAP_LOCUS5588</name>
</gene>
<keyword evidence="2" id="KW-1185">Reference proteome</keyword>
<dbReference type="PANTHER" id="PTHR36142">
    <property type="entry name" value="METALLO-HYDROLASE/OXIDOREDUCTASE SUPERFAMILY PROTEIN"/>
    <property type="match status" value="1"/>
</dbReference>
<dbReference type="PANTHER" id="PTHR36142:SF2">
    <property type="entry name" value="METALLO-HYDROLASE_OXIDOREDUCTASE SUPERFAMILY PROTEIN"/>
    <property type="match status" value="1"/>
</dbReference>
<evidence type="ECO:0000313" key="1">
    <source>
        <dbReference type="EMBL" id="CAJ2505120.1"/>
    </source>
</evidence>
<comment type="caution">
    <text evidence="1">The sequence shown here is derived from an EMBL/GenBank/DDBJ whole genome shotgun (WGS) entry which is preliminary data.</text>
</comment>
<dbReference type="EMBL" id="CAUWAG010000007">
    <property type="protein sequence ID" value="CAJ2505120.1"/>
    <property type="molecule type" value="Genomic_DNA"/>
</dbReference>
<evidence type="ECO:0000313" key="2">
    <source>
        <dbReference type="Proteomes" id="UP001295740"/>
    </source>
</evidence>
<dbReference type="AlphaFoldDB" id="A0AAI8VHQ2"/>